<evidence type="ECO:0000256" key="2">
    <source>
        <dbReference type="ARBA" id="ARBA00022737"/>
    </source>
</evidence>
<dbReference type="EMBL" id="PKPP01014037">
    <property type="protein sequence ID" value="PWA40123.1"/>
    <property type="molecule type" value="Genomic_DNA"/>
</dbReference>
<reference evidence="4 5" key="1">
    <citation type="journal article" date="2018" name="Mol. Plant">
        <title>The genome of Artemisia annua provides insight into the evolution of Asteraceae family and artemisinin biosynthesis.</title>
        <authorList>
            <person name="Shen Q."/>
            <person name="Zhang L."/>
            <person name="Liao Z."/>
            <person name="Wang S."/>
            <person name="Yan T."/>
            <person name="Shi P."/>
            <person name="Liu M."/>
            <person name="Fu X."/>
            <person name="Pan Q."/>
            <person name="Wang Y."/>
            <person name="Lv Z."/>
            <person name="Lu X."/>
            <person name="Zhang F."/>
            <person name="Jiang W."/>
            <person name="Ma Y."/>
            <person name="Chen M."/>
            <person name="Hao X."/>
            <person name="Li L."/>
            <person name="Tang Y."/>
            <person name="Lv G."/>
            <person name="Zhou Y."/>
            <person name="Sun X."/>
            <person name="Brodelius P.E."/>
            <person name="Rose J.K.C."/>
            <person name="Tang K."/>
        </authorList>
    </citation>
    <scope>NUCLEOTIDE SEQUENCE [LARGE SCALE GENOMIC DNA]</scope>
    <source>
        <strain evidence="5">cv. Huhao1</strain>
        <tissue evidence="4">Leaf</tissue>
    </source>
</reference>
<gene>
    <name evidence="4" type="ORF">CTI12_AA564390</name>
</gene>
<dbReference type="AlphaFoldDB" id="A0A2U1KTS6"/>
<keyword evidence="2" id="KW-0677">Repeat</keyword>
<accession>A0A2U1KTS6</accession>
<dbReference type="Proteomes" id="UP000245207">
    <property type="component" value="Unassembled WGS sequence"/>
</dbReference>
<evidence type="ECO:0000313" key="4">
    <source>
        <dbReference type="EMBL" id="PWA40123.1"/>
    </source>
</evidence>
<feature type="region of interest" description="Disordered" evidence="3">
    <location>
        <begin position="347"/>
        <end position="372"/>
    </location>
</feature>
<dbReference type="PRINTS" id="PR00600">
    <property type="entry name" value="PP2APR55"/>
</dbReference>
<evidence type="ECO:0000256" key="1">
    <source>
        <dbReference type="ARBA" id="ARBA00022574"/>
    </source>
</evidence>
<protein>
    <submittedName>
        <fullName evidence="4">Uncharacterized protein</fullName>
    </submittedName>
</protein>
<proteinExistence type="predicted"/>
<sequence>MHANVTKLDHTWNRAVDIISAIEFDKFRDLLATRDRGGRVVLFERFDRTDHVDSRRHLEEKDCSSSGRPEFRYKTEFQSHDPEHVDSRRHLEEKDCSSSGRPEFRYKTEFQSHDPEVLGNARGAVAVVVSILIFRNTVSVTEMAGYTLTIRQLKQKAQNLPNKCDLQVQSCPLPTIITTTTVIGENRKGGSQSQQSFYQRIQGQRFQQCQRYIQQAQQSYRGLSNPCGTQEICNFLDDNNFSRVHRVLRTKEHIWLLSYNDLMHSGMHEGCTHKQSDSTVEESGDRCKSCTVEMSSVSAIKRVIPAFEEAATICYEVHLSLSFFAMTIQLGTALELEAGLGAITPKGDALPPVTSSTTRPTGSSSSVRVRDTVDKEEVVTRMRREISE</sequence>
<feature type="compositionally biased region" description="Low complexity" evidence="3">
    <location>
        <begin position="351"/>
        <end position="367"/>
    </location>
</feature>
<evidence type="ECO:0000313" key="5">
    <source>
        <dbReference type="Proteomes" id="UP000245207"/>
    </source>
</evidence>
<dbReference type="GO" id="GO:0000159">
    <property type="term" value="C:protein phosphatase type 2A complex"/>
    <property type="evidence" value="ECO:0007669"/>
    <property type="project" value="InterPro"/>
</dbReference>
<dbReference type="PANTHER" id="PTHR11871">
    <property type="entry name" value="PROTEIN PHOSPHATASE PP2A REGULATORY SUBUNIT B"/>
    <property type="match status" value="1"/>
</dbReference>
<keyword evidence="5" id="KW-1185">Reference proteome</keyword>
<keyword evidence="1" id="KW-0853">WD repeat</keyword>
<dbReference type="GO" id="GO:0019888">
    <property type="term" value="F:protein phosphatase regulator activity"/>
    <property type="evidence" value="ECO:0007669"/>
    <property type="project" value="InterPro"/>
</dbReference>
<organism evidence="4 5">
    <name type="scientific">Artemisia annua</name>
    <name type="common">Sweet wormwood</name>
    <dbReference type="NCBI Taxonomy" id="35608"/>
    <lineage>
        <taxon>Eukaryota</taxon>
        <taxon>Viridiplantae</taxon>
        <taxon>Streptophyta</taxon>
        <taxon>Embryophyta</taxon>
        <taxon>Tracheophyta</taxon>
        <taxon>Spermatophyta</taxon>
        <taxon>Magnoliopsida</taxon>
        <taxon>eudicotyledons</taxon>
        <taxon>Gunneridae</taxon>
        <taxon>Pentapetalae</taxon>
        <taxon>asterids</taxon>
        <taxon>campanulids</taxon>
        <taxon>Asterales</taxon>
        <taxon>Asteraceae</taxon>
        <taxon>Asteroideae</taxon>
        <taxon>Anthemideae</taxon>
        <taxon>Artemisiinae</taxon>
        <taxon>Artemisia</taxon>
    </lineage>
</organism>
<dbReference type="InterPro" id="IPR000009">
    <property type="entry name" value="PP2A_PR55"/>
</dbReference>
<dbReference type="STRING" id="35608.A0A2U1KTS6"/>
<comment type="caution">
    <text evidence="4">The sequence shown here is derived from an EMBL/GenBank/DDBJ whole genome shotgun (WGS) entry which is preliminary data.</text>
</comment>
<name>A0A2U1KTS6_ARTAN</name>
<evidence type="ECO:0000256" key="3">
    <source>
        <dbReference type="SAM" id="MobiDB-lite"/>
    </source>
</evidence>
<feature type="region of interest" description="Disordered" evidence="3">
    <location>
        <begin position="77"/>
        <end position="102"/>
    </location>
</feature>